<sequence length="71" mass="7738">MVSSIEARINEAVRMGFDRIILPFRGLQSLEAVSGKEKLVGVKSIYELVSVITQSGVVENPAGNSDMDKQE</sequence>
<protein>
    <recommendedName>
        <fullName evidence="2">DNA repair protein RadA</fullName>
    </recommendedName>
</protein>
<dbReference type="SUPFAM" id="SSF54211">
    <property type="entry name" value="Ribosomal protein S5 domain 2-like"/>
    <property type="match status" value="1"/>
</dbReference>
<organism evidence="1">
    <name type="scientific">bioreactor metagenome</name>
    <dbReference type="NCBI Taxonomy" id="1076179"/>
    <lineage>
        <taxon>unclassified sequences</taxon>
        <taxon>metagenomes</taxon>
        <taxon>ecological metagenomes</taxon>
    </lineage>
</organism>
<dbReference type="AlphaFoldDB" id="A0A645I7H6"/>
<dbReference type="EMBL" id="VSSQ01106939">
    <property type="protein sequence ID" value="MPN46339.1"/>
    <property type="molecule type" value="Genomic_DNA"/>
</dbReference>
<gene>
    <name evidence="1" type="ORF">SDC9_193925</name>
</gene>
<accession>A0A645I7H6</accession>
<evidence type="ECO:0008006" key="2">
    <source>
        <dbReference type="Google" id="ProtNLM"/>
    </source>
</evidence>
<proteinExistence type="predicted"/>
<name>A0A645I7H6_9ZZZZ</name>
<dbReference type="InterPro" id="IPR020568">
    <property type="entry name" value="Ribosomal_Su5_D2-typ_SF"/>
</dbReference>
<evidence type="ECO:0000313" key="1">
    <source>
        <dbReference type="EMBL" id="MPN46339.1"/>
    </source>
</evidence>
<comment type="caution">
    <text evidence="1">The sequence shown here is derived from an EMBL/GenBank/DDBJ whole genome shotgun (WGS) entry which is preliminary data.</text>
</comment>
<reference evidence="1" key="1">
    <citation type="submission" date="2019-08" db="EMBL/GenBank/DDBJ databases">
        <authorList>
            <person name="Kucharzyk K."/>
            <person name="Murdoch R.W."/>
            <person name="Higgins S."/>
            <person name="Loffler F."/>
        </authorList>
    </citation>
    <scope>NUCLEOTIDE SEQUENCE</scope>
</reference>